<sequence length="366" mass="40818">MGTVSYIGKQKLAQPYTSIVSANGSLPGVEGPWLSHMKKSQGNEERQPGIFQPLTKPHNIVSAHGSLQGFEVLGLPHSKISQGFEDQKWFYCLPYRCEYEVPVRDTGLKEKLSIPSKCEMEVTSNIVPGSVQKRFLVFDQSSNRTNLIMGSSVASTAQNPTLVNAVQIDARGSQQKDLKTDRDLITQPWTVISDGLSENKETCEESEMHEDSEELDALLYSDDSDSEDEETSTAHSPNEITGWKNQEEAAESPDEVTSPNGATKRKRLSDEEDEPSLLRDTASSLKFSKCDNDAESSYVKGRTIVKSHFSEANKRLKREKIWDTVNTLQNILPGGHGKDTVLILDEAIRYLRFLKVKAKYLGVDME</sequence>
<evidence type="ECO:0000313" key="6">
    <source>
        <dbReference type="Proteomes" id="UP000554482"/>
    </source>
</evidence>
<dbReference type="PANTHER" id="PTHR36066">
    <property type="entry name" value="TRANSCRIPTION FACTOR BHLH145"/>
    <property type="match status" value="1"/>
</dbReference>
<organism evidence="5 6">
    <name type="scientific">Thalictrum thalictroides</name>
    <name type="common">Rue-anemone</name>
    <name type="synonym">Anemone thalictroides</name>
    <dbReference type="NCBI Taxonomy" id="46969"/>
    <lineage>
        <taxon>Eukaryota</taxon>
        <taxon>Viridiplantae</taxon>
        <taxon>Streptophyta</taxon>
        <taxon>Embryophyta</taxon>
        <taxon>Tracheophyta</taxon>
        <taxon>Spermatophyta</taxon>
        <taxon>Magnoliopsida</taxon>
        <taxon>Ranunculales</taxon>
        <taxon>Ranunculaceae</taxon>
        <taxon>Thalictroideae</taxon>
        <taxon>Thalictrum</taxon>
    </lineage>
</organism>
<evidence type="ECO:0000313" key="5">
    <source>
        <dbReference type="EMBL" id="KAF5185963.1"/>
    </source>
</evidence>
<protein>
    <submittedName>
        <fullName evidence="5">Transcription factor bhlh</fullName>
    </submittedName>
</protein>
<keyword evidence="2" id="KW-0804">Transcription</keyword>
<proteinExistence type="predicted"/>
<dbReference type="Proteomes" id="UP000554482">
    <property type="component" value="Unassembled WGS sequence"/>
</dbReference>
<dbReference type="AlphaFoldDB" id="A0A7J6VM06"/>
<evidence type="ECO:0000259" key="4">
    <source>
        <dbReference type="PROSITE" id="PS50888"/>
    </source>
</evidence>
<evidence type="ECO:0000256" key="1">
    <source>
        <dbReference type="ARBA" id="ARBA00023015"/>
    </source>
</evidence>
<feature type="region of interest" description="Disordered" evidence="3">
    <location>
        <begin position="222"/>
        <end position="279"/>
    </location>
</feature>
<reference evidence="5 6" key="1">
    <citation type="submission" date="2020-06" db="EMBL/GenBank/DDBJ databases">
        <title>Transcriptomic and genomic resources for Thalictrum thalictroides and T. hernandezii: Facilitating candidate gene discovery in an emerging model plant lineage.</title>
        <authorList>
            <person name="Arias T."/>
            <person name="Riano-Pachon D.M."/>
            <person name="Di Stilio V.S."/>
        </authorList>
    </citation>
    <scope>NUCLEOTIDE SEQUENCE [LARGE SCALE GENOMIC DNA]</scope>
    <source>
        <strain evidence="6">cv. WT478/WT964</strain>
        <tissue evidence="5">Leaves</tissue>
    </source>
</reference>
<keyword evidence="1" id="KW-0805">Transcription regulation</keyword>
<evidence type="ECO:0000256" key="3">
    <source>
        <dbReference type="SAM" id="MobiDB-lite"/>
    </source>
</evidence>
<dbReference type="GO" id="GO:0046983">
    <property type="term" value="F:protein dimerization activity"/>
    <property type="evidence" value="ECO:0007669"/>
    <property type="project" value="InterPro"/>
</dbReference>
<evidence type="ECO:0000256" key="2">
    <source>
        <dbReference type="ARBA" id="ARBA00023163"/>
    </source>
</evidence>
<dbReference type="PANTHER" id="PTHR36066:SF2">
    <property type="entry name" value="TRANSCRIPTION FACTOR BHLH145"/>
    <property type="match status" value="1"/>
</dbReference>
<gene>
    <name evidence="5" type="ORF">FRX31_024453</name>
</gene>
<dbReference type="OrthoDB" id="777433at2759"/>
<dbReference type="SUPFAM" id="SSF47459">
    <property type="entry name" value="HLH, helix-loop-helix DNA-binding domain"/>
    <property type="match status" value="1"/>
</dbReference>
<comment type="caution">
    <text evidence="5">The sequence shown here is derived from an EMBL/GenBank/DDBJ whole genome shotgun (WGS) entry which is preliminary data.</text>
</comment>
<dbReference type="InterPro" id="IPR037546">
    <property type="entry name" value="SAC51-like"/>
</dbReference>
<dbReference type="InterPro" id="IPR036638">
    <property type="entry name" value="HLH_DNA-bd_sf"/>
</dbReference>
<dbReference type="InterPro" id="IPR011598">
    <property type="entry name" value="bHLH_dom"/>
</dbReference>
<dbReference type="EMBL" id="JABWDY010030020">
    <property type="protein sequence ID" value="KAF5185963.1"/>
    <property type="molecule type" value="Genomic_DNA"/>
</dbReference>
<name>A0A7J6VM06_THATH</name>
<accession>A0A7J6VM06</accession>
<feature type="domain" description="BHLH" evidence="4">
    <location>
        <begin position="305"/>
        <end position="354"/>
    </location>
</feature>
<feature type="compositionally biased region" description="Acidic residues" evidence="3">
    <location>
        <begin position="222"/>
        <end position="231"/>
    </location>
</feature>
<keyword evidence="6" id="KW-1185">Reference proteome</keyword>
<dbReference type="PROSITE" id="PS50888">
    <property type="entry name" value="BHLH"/>
    <property type="match status" value="1"/>
</dbReference>